<evidence type="ECO:0000256" key="3">
    <source>
        <dbReference type="ARBA" id="ARBA00020288"/>
    </source>
</evidence>
<dbReference type="Proteomes" id="UP000054524">
    <property type="component" value="Unassembled WGS sequence"/>
</dbReference>
<keyword evidence="5" id="KW-0539">Nucleus</keyword>
<feature type="domain" description="PI3K/PI4K catalytic" evidence="10">
    <location>
        <begin position="1627"/>
        <end position="1932"/>
    </location>
</feature>
<evidence type="ECO:0000256" key="5">
    <source>
        <dbReference type="ARBA" id="ARBA00023242"/>
    </source>
</evidence>
<dbReference type="InterPro" id="IPR011009">
    <property type="entry name" value="Kinase-like_dom_sf"/>
</dbReference>
<dbReference type="Pfam" id="PF02260">
    <property type="entry name" value="FATC"/>
    <property type="match status" value="1"/>
</dbReference>
<dbReference type="Pfam" id="PF00454">
    <property type="entry name" value="PI3_PI4_kinase"/>
    <property type="match status" value="1"/>
</dbReference>
<keyword evidence="4" id="KW-0227">DNA damage</keyword>
<comment type="caution">
    <text evidence="12">The sequence shown here is derived from an EMBL/GenBank/DDBJ whole genome shotgun (WGS) entry which is preliminary data.</text>
</comment>
<dbReference type="InterPro" id="IPR000403">
    <property type="entry name" value="PI3/4_kinase_cat_dom"/>
</dbReference>
<evidence type="ECO:0000259" key="11">
    <source>
        <dbReference type="PROSITE" id="PS51190"/>
    </source>
</evidence>
<reference evidence="12 13" key="1">
    <citation type="journal article" date="2014" name="Genome Announc.">
        <title>Genome Sequence of the Microsporidian Species Nematocida sp1 Strain ERTm6 (ATCC PRA-372).</title>
        <authorList>
            <person name="Bakowski M.A."/>
            <person name="Priest M."/>
            <person name="Young S."/>
            <person name="Cuomo C.A."/>
            <person name="Troemel E.R."/>
        </authorList>
    </citation>
    <scope>NUCLEOTIDE SEQUENCE [LARGE SCALE GENOMIC DNA]</scope>
    <source>
        <strain evidence="12 13">ERTm6</strain>
    </source>
</reference>
<sequence>MAMEVEDKLFAILNTATKENALFLALNTLMEIFCRVRQLPNKVDDEAYRKYREMISGHFCANEQEKDKKERRASKSAPKRKGILYRSNNMHECKRALAGFSLHRLGVCLGRIIQIYARKYQRIDNEAILNIASRICTEAKELMNNQSQIKVLQEFKAHIVDPLLLCIRCLKNSNPDIILTALMDLHRIECSSSDKKAWVEIISEHAEHFPAKTRVFLLKYARCNGHAWGPSLFLYCLYAERLTVSQFIKLFKEIEVADIMWAENAEHLVYFMQLLFIGKYISACCKKTVLEQFIQKLIDQSITSAYTLSLATARSVFGQTKCLCMLGTLLYIARDMQLEIKVPSSLQTSMGSVMALFYRKIDYSLLHGAIKTQEPSSLFYVYCVLVEYPNAIHNINADRILKSFKYGSSSGSPILEYFYILTRYGVEWNRVRNRPMQCGMCRKKYTQNTNESGGYFSLEKGYEESITNNQKFKRSKRERSSCLQGTQEAIEDQGQAACKGRHKRPYQHQICSMCALERALCTPPASKRSILLLIIEGSAAEIRTYLRKNSKTVNGLAVLLEKIYPLVSVPVKSNQTLKHLDVCEYFVYPERVRLLPSIELAPQRIEELKHVFSKDDAERRTIWLLFLEAVLWDIYYVPIVLVEEFHLQVLIRSPGISQKICKKHCRKREEHIIELGVRVLEEQVSVTEEEKSNVIATLWALSRSTPLKSISADIANYLLKKKKRCNSQSFSDFVKTFTSSINEQKPKKYARKIGDVEDCLESAKKIVQEIAQTNIYSDGSEIPAISPAELMKMKSLVFQQTSCLLLEEQACIQEYFIHKSIPYSVYEQSYRLVCDANTKIREIVDVYYTEEFKERTRPEESTKILKDSCVFLVDGMLRTVYPEKYFLFFILTKAINNAKELSYLEKHAIVHGLEYLYAYDKELFRELSRLYKEKYTALEPGSEKTVWPESGIETSLLETQEQILMQHQVAMYTSLLYGEEEKSANSSGKLPLVLRRHGALSVEKEKIILSQYQNRFFTVQYNYSDVEAVVEDYFKEIVPIASMRMLVFICTVPPSEKMKMVSCCASRDFLRIFYYASTSLPIPANYPYLEVSEILRQDKQGNLSGRNIASQHVNQEIQMYMNRETDDGFISHPSTVRRTFDLLAAEKILEAAEKLSKWSKAVDKTCQIDYLLLNTTIRTEHSEYIDFLQSKKVLHRFQFITSIHTGHPLVEANDEIEEILYVCTRSPKDISEALNRKRTLSKSALHAMVRALESKWFKMPAESYYVRTGKKIDALQNTILSELPHPLKKRRRRKLSAAISLFKISRGIHTFKDPFLLLTELEEDLKKEMKKFEITEGSLEARTNRKMPRHIDVCTNLLSKAVAAKIEHVLNEFESMPIDILNNYVRPAERLYFGKHELYVLETLAKTCLTIFNRNTSAPRSTAKVATASAGNKLQSALLQKEHAVIQEIEEYKAKKRTEVEEASYSMGINLYITLAQRSRKLQHIISLIHLLFSENAPEDIIEQISLVGIPVESFFPLKQQIISKYFHMLSCQKKDRLCTHLSSIISQMILTEPFSVVYDILLRERSTNKKIAIPDSVRAQAEAAISTYKTIYKQGQSLLPINASFPSNTPILSQETRGSVVCIQSVQRNAKVLSGINKPILISILGTDGVVYKEIIKRNDDLKQDILSTQVFSYMNTVLSESVHTQNIKERVRTYKILGLDKLFGIIEFIDQAEPVGSVIESLHKKHFPKEISSAKCREIMQRYINAPIDVKTKTLAYLQSKYSPALKRVFEGKGPFEYYKERRSFTNSFSILSIATYVLGLGDRHPQNILLDRKSKELINIDLNLIFDQGKALSISEKVPFRMTRNFQQAILTNSAQSYEKTMNSFLAALKDSKENLLVFVSILRSEPLQRWRAIQRVSQENTLFSDYKSIQERMKDKLNGIEDGFILSNPAHVQCLVQRAIDLSNQASIYPGWSPWM</sequence>
<organism evidence="12 13">
    <name type="scientific">Nematocida ausubeli (strain ATCC PRA-371 / ERTm2)</name>
    <name type="common">Nematode killer fungus</name>
    <dbReference type="NCBI Taxonomy" id="1913371"/>
    <lineage>
        <taxon>Eukaryota</taxon>
        <taxon>Fungi</taxon>
        <taxon>Fungi incertae sedis</taxon>
        <taxon>Microsporidia</taxon>
        <taxon>Nematocida</taxon>
    </lineage>
</organism>
<evidence type="ECO:0000256" key="8">
    <source>
        <dbReference type="ARBA" id="ARBA00031460"/>
    </source>
</evidence>
<dbReference type="HOGENOM" id="CLU_234602_0_0_1"/>
<evidence type="ECO:0000256" key="9">
    <source>
        <dbReference type="ARBA" id="ARBA00032467"/>
    </source>
</evidence>
<dbReference type="GO" id="GO:0004674">
    <property type="term" value="F:protein serine/threonine kinase activity"/>
    <property type="evidence" value="ECO:0007669"/>
    <property type="project" value="InterPro"/>
</dbReference>
<dbReference type="SMART" id="SM01343">
    <property type="entry name" value="FATC"/>
    <property type="match status" value="1"/>
</dbReference>
<protein>
    <recommendedName>
        <fullName evidence="2">Serine/threonine-protein kinase TEL1</fullName>
    </recommendedName>
    <alternativeName>
        <fullName evidence="6">ATM homolog</fullName>
    </alternativeName>
    <alternativeName>
        <fullName evidence="8 9">DNA-damage checkpoint kinase TEL1</fullName>
    </alternativeName>
    <alternativeName>
        <fullName evidence="3">Serine/threonine-protein kinase tel1</fullName>
    </alternativeName>
    <alternativeName>
        <fullName evidence="7">Telomere length regulation protein 1</fullName>
    </alternativeName>
</protein>
<evidence type="ECO:0000256" key="2">
    <source>
        <dbReference type="ARBA" id="ARBA00014619"/>
    </source>
</evidence>
<dbReference type="SUPFAM" id="SSF56112">
    <property type="entry name" value="Protein kinase-like (PK-like)"/>
    <property type="match status" value="1"/>
</dbReference>
<dbReference type="PROSITE" id="PS50290">
    <property type="entry name" value="PI3_4_KINASE_3"/>
    <property type="match status" value="1"/>
</dbReference>
<evidence type="ECO:0000313" key="12">
    <source>
        <dbReference type="EMBL" id="KFG25869.1"/>
    </source>
</evidence>
<dbReference type="SMART" id="SM00146">
    <property type="entry name" value="PI3Kc"/>
    <property type="match status" value="1"/>
</dbReference>
<dbReference type="InterPro" id="IPR003152">
    <property type="entry name" value="FATC_dom"/>
</dbReference>
<evidence type="ECO:0000313" key="13">
    <source>
        <dbReference type="Proteomes" id="UP000054524"/>
    </source>
</evidence>
<dbReference type="GO" id="GO:0005634">
    <property type="term" value="C:nucleus"/>
    <property type="evidence" value="ECO:0007669"/>
    <property type="project" value="UniProtKB-SubCell"/>
</dbReference>
<dbReference type="InterPro" id="IPR036940">
    <property type="entry name" value="PI3/4_kinase_cat_sf"/>
</dbReference>
<dbReference type="GeneID" id="77676830"/>
<dbReference type="PANTHER" id="PTHR37079">
    <property type="entry name" value="SERINE/THREONINE-PROTEIN KINASE ATM"/>
    <property type="match status" value="1"/>
</dbReference>
<evidence type="ECO:0000259" key="10">
    <source>
        <dbReference type="PROSITE" id="PS50290"/>
    </source>
</evidence>
<dbReference type="Gene3D" id="3.30.1010.10">
    <property type="entry name" value="Phosphatidylinositol 3-kinase Catalytic Subunit, Chain A, domain 4"/>
    <property type="match status" value="1"/>
</dbReference>
<evidence type="ECO:0000256" key="4">
    <source>
        <dbReference type="ARBA" id="ARBA00022763"/>
    </source>
</evidence>
<dbReference type="PROSITE" id="PS51190">
    <property type="entry name" value="FATC"/>
    <property type="match status" value="1"/>
</dbReference>
<feature type="domain" description="FATC" evidence="11">
    <location>
        <begin position="1928"/>
        <end position="1960"/>
    </location>
</feature>
<dbReference type="Gene3D" id="1.10.1070.11">
    <property type="entry name" value="Phosphatidylinositol 3-/4-kinase, catalytic domain"/>
    <property type="match status" value="1"/>
</dbReference>
<keyword evidence="13" id="KW-1185">Reference proteome</keyword>
<evidence type="ECO:0000256" key="1">
    <source>
        <dbReference type="ARBA" id="ARBA00004123"/>
    </source>
</evidence>
<evidence type="ECO:0000256" key="7">
    <source>
        <dbReference type="ARBA" id="ARBA00030222"/>
    </source>
</evidence>
<proteinExistence type="predicted"/>
<comment type="subcellular location">
    <subcellularLocation>
        <location evidence="1">Nucleus</location>
    </subcellularLocation>
</comment>
<accession>A0A086J151</accession>
<dbReference type="GO" id="GO:0006974">
    <property type="term" value="P:DNA damage response"/>
    <property type="evidence" value="ECO:0007669"/>
    <property type="project" value="UniProtKB-KW"/>
</dbReference>
<dbReference type="RefSeq" id="XP_052904424.1">
    <property type="nucleotide sequence ID" value="XM_053049474.1"/>
</dbReference>
<evidence type="ECO:0000256" key="6">
    <source>
        <dbReference type="ARBA" id="ARBA00030020"/>
    </source>
</evidence>
<name>A0A086J151_NEMA1</name>
<dbReference type="PANTHER" id="PTHR37079:SF4">
    <property type="entry name" value="SERINE_THREONINE-PROTEIN KINASE ATM"/>
    <property type="match status" value="1"/>
</dbReference>
<dbReference type="EMBL" id="AKIJ01000004">
    <property type="protein sequence ID" value="KFG25869.1"/>
    <property type="molecule type" value="Genomic_DNA"/>
</dbReference>
<dbReference type="InterPro" id="IPR038980">
    <property type="entry name" value="ATM_plant"/>
</dbReference>
<gene>
    <name evidence="12" type="ORF">NESG_01857</name>
</gene>